<dbReference type="PANTHER" id="PTHR46579">
    <property type="entry name" value="F5/8 TYPE C DOMAIN-CONTAINING PROTEIN-RELATED"/>
    <property type="match status" value="1"/>
</dbReference>
<dbReference type="EMBL" id="KV426044">
    <property type="protein sequence ID" value="KZV90650.1"/>
    <property type="molecule type" value="Genomic_DNA"/>
</dbReference>
<reference evidence="2 3" key="1">
    <citation type="journal article" date="2016" name="Mol. Biol. Evol.">
        <title>Comparative Genomics of Early-Diverging Mushroom-Forming Fungi Provides Insights into the Origins of Lignocellulose Decay Capabilities.</title>
        <authorList>
            <person name="Nagy L.G."/>
            <person name="Riley R."/>
            <person name="Tritt A."/>
            <person name="Adam C."/>
            <person name="Daum C."/>
            <person name="Floudas D."/>
            <person name="Sun H."/>
            <person name="Yadav J.S."/>
            <person name="Pangilinan J."/>
            <person name="Larsson K.H."/>
            <person name="Matsuura K."/>
            <person name="Barry K."/>
            <person name="Labutti K."/>
            <person name="Kuo R."/>
            <person name="Ohm R.A."/>
            <person name="Bhattacharya S.S."/>
            <person name="Shirouzu T."/>
            <person name="Yoshinaga Y."/>
            <person name="Martin F.M."/>
            <person name="Grigoriev I.V."/>
            <person name="Hibbett D.S."/>
        </authorList>
    </citation>
    <scope>NUCLEOTIDE SEQUENCE [LARGE SCALE GENOMIC DNA]</scope>
    <source>
        <strain evidence="2 3">HHB12029</strain>
    </source>
</reference>
<feature type="region of interest" description="Disordered" evidence="1">
    <location>
        <begin position="959"/>
        <end position="988"/>
    </location>
</feature>
<dbReference type="OrthoDB" id="2669721at2759"/>
<accession>A0A165GKE3</accession>
<feature type="compositionally biased region" description="Low complexity" evidence="1">
    <location>
        <begin position="23"/>
        <end position="45"/>
    </location>
</feature>
<evidence type="ECO:0000313" key="3">
    <source>
        <dbReference type="Proteomes" id="UP000077266"/>
    </source>
</evidence>
<proteinExistence type="predicted"/>
<evidence type="ECO:0000313" key="2">
    <source>
        <dbReference type="EMBL" id="KZV90650.1"/>
    </source>
</evidence>
<dbReference type="InParanoid" id="A0A165GKE3"/>
<feature type="region of interest" description="Disordered" evidence="1">
    <location>
        <begin position="1"/>
        <end position="68"/>
    </location>
</feature>
<organism evidence="2 3">
    <name type="scientific">Exidia glandulosa HHB12029</name>
    <dbReference type="NCBI Taxonomy" id="1314781"/>
    <lineage>
        <taxon>Eukaryota</taxon>
        <taxon>Fungi</taxon>
        <taxon>Dikarya</taxon>
        <taxon>Basidiomycota</taxon>
        <taxon>Agaricomycotina</taxon>
        <taxon>Agaricomycetes</taxon>
        <taxon>Auriculariales</taxon>
        <taxon>Exidiaceae</taxon>
        <taxon>Exidia</taxon>
    </lineage>
</organism>
<keyword evidence="3" id="KW-1185">Reference proteome</keyword>
<gene>
    <name evidence="2" type="ORF">EXIGLDRAFT_770617</name>
</gene>
<sequence>MSDAELEHYAASNNASPPQFLGRNSRSRSPSRPLSPHSAARSPRALGSISPPPRHPTPVLGDEEAVPDPVSEATVDLLASFTTLSNIETVRVAQRFVLHLQAASLDDSALSQSQVHALLNPSRTVLELDDEPNGPDADLKCSLRLFLSHTMSSEANYEQSCFAVEQRVPGCKLLRYDAVQRYLEGMTGVYSIDDDLCINSCIAFVADFALLTECPKCGEPRYHPGTTRPRQRMSTYPIGPQIQAMHRHPRTAERMDYWDSRTSELLAQLELDEPIRLFDDITCGSDVLTAMLKEQLDPDDTVLIMTMDGAQLYRNKVSGCWMVAFVMATMGPDGRYKKQYIVPAATVPGPHKPEIMESVLFRTLQHISAVNRSGGLRIWDAYRATRAYRELCVQQGRVPRDAYYLSGLYLLFGTADHEAMPTLTGTVKHSGKHSCRIGCPCRGRRMAGGRRGGHYYPMLAIPDNYAVVGCDHPDQPYDSAGAPDPLCYLRNLRLICEAQTNAAYERLRLETGIVKPSPLLGLFISAERPMILGLPNMCPGDNMHLLMNIAIHFLKLWRAEIDCVAPDSKATWDWATLRDADTWTRHGAEVAFLMFFTPTSFERYARNIAEKINSGYKATEWLNYFWVHGPGLFFSVLPFKYWQNYCKLVAGVRIIYQKRIPASQLDHARRMLSEFLEEFEELYIQRKEQHMHFHTQVIHFISHLVDEVRRIGPGASTAQWTMERLIGSYTDELRGHGNPYRNLHERALRRAQVNSAKSICPDLEERCDKDAHLPSGSFDAGRGYVLLRARDRYSRAISGAELLALQFFLRLPEDLDSILKVQRWGGLRLPTGQNARSVWSQDRIKSDKKRDTCNVKLDMGEDGPAFARVRYYFQYMVDDTLRSLAMVEMLGNPSAKQYSDSYGALITAQPLGDDDIRVLDHTRIVSLISLPPMPVSAGDEWQGHFYISEKMGLDVAWLSDGDRGEQEDEADDYDEQDGFEEEPEYVDE</sequence>
<evidence type="ECO:0000256" key="1">
    <source>
        <dbReference type="SAM" id="MobiDB-lite"/>
    </source>
</evidence>
<protein>
    <submittedName>
        <fullName evidence="2">Uncharacterized protein</fullName>
    </submittedName>
</protein>
<dbReference type="STRING" id="1314781.A0A165GKE3"/>
<dbReference type="PANTHER" id="PTHR46579:SF1">
    <property type="entry name" value="F5_8 TYPE C DOMAIN-CONTAINING PROTEIN"/>
    <property type="match status" value="1"/>
</dbReference>
<dbReference type="AlphaFoldDB" id="A0A165GKE3"/>
<dbReference type="Proteomes" id="UP000077266">
    <property type="component" value="Unassembled WGS sequence"/>
</dbReference>
<name>A0A165GKE3_EXIGL</name>
<feature type="compositionally biased region" description="Acidic residues" evidence="1">
    <location>
        <begin position="965"/>
        <end position="988"/>
    </location>
</feature>